<reference evidence="11" key="1">
    <citation type="submission" date="2018-11" db="EMBL/GenBank/DDBJ databases">
        <title>Phylogenetic, genomic, and biogeographic characterization of a novel and ubiquitous marine invertebrate-associated Rickettsiales parasite, Candidatus Marinoinvertebrata rohwerii, gen. nov., sp. nov.</title>
        <authorList>
            <person name="Klinges J.G."/>
            <person name="Rosales S.M."/>
            <person name="Mcminds R."/>
            <person name="Shaver E.C."/>
            <person name="Shantz A."/>
            <person name="Peters E.C."/>
            <person name="Burkepile D.E."/>
            <person name="Silliman B.R."/>
            <person name="Vega Thurber R.L."/>
        </authorList>
    </citation>
    <scope>NUCLEOTIDE SEQUENCE [LARGE SCALE GENOMIC DNA]</scope>
    <source>
        <strain evidence="11">a_cerv_44</strain>
    </source>
</reference>
<evidence type="ECO:0000256" key="7">
    <source>
        <dbReference type="HAMAP-Rule" id="MF_00415"/>
    </source>
</evidence>
<keyword evidence="10" id="KW-0966">Cell projection</keyword>
<evidence type="ECO:0000256" key="8">
    <source>
        <dbReference type="SAM" id="MobiDB-lite"/>
    </source>
</evidence>
<name>A0A3R9XZ92_9RICK</name>
<keyword evidence="10" id="KW-0282">Flagellum</keyword>
<dbReference type="GO" id="GO:0071973">
    <property type="term" value="P:bacterial-type flagellum-dependent cell motility"/>
    <property type="evidence" value="ECO:0007669"/>
    <property type="project" value="InterPro"/>
</dbReference>
<dbReference type="AlphaFoldDB" id="A0A3R9XZ92"/>
<gene>
    <name evidence="7" type="primary">flgH</name>
    <name evidence="10" type="ORF">EIC27_00845</name>
</gene>
<evidence type="ECO:0000256" key="9">
    <source>
        <dbReference type="SAM" id="Phobius"/>
    </source>
</evidence>
<evidence type="ECO:0000256" key="4">
    <source>
        <dbReference type="ARBA" id="ARBA00023136"/>
    </source>
</evidence>
<dbReference type="InterPro" id="IPR000527">
    <property type="entry name" value="Flag_Lring"/>
</dbReference>
<proteinExistence type="inferred from homology"/>
<comment type="subcellular location">
    <subcellularLocation>
        <location evidence="7">Cell outer membrane</location>
    </subcellularLocation>
    <subcellularLocation>
        <location evidence="7">Bacterial flagellum basal body</location>
    </subcellularLocation>
</comment>
<keyword evidence="3" id="KW-0732">Signal</keyword>
<feature type="region of interest" description="Disordered" evidence="8">
    <location>
        <begin position="141"/>
        <end position="160"/>
    </location>
</feature>
<comment type="similarity">
    <text evidence="2 7">Belongs to the FlgH family.</text>
</comment>
<accession>A0A3R9XZ92</accession>
<dbReference type="RefSeq" id="WP_126044272.1">
    <property type="nucleotide sequence ID" value="NZ_RXFM01000006.1"/>
</dbReference>
<dbReference type="Pfam" id="PF02107">
    <property type="entry name" value="FlgH"/>
    <property type="match status" value="1"/>
</dbReference>
<comment type="caution">
    <text evidence="10">The sequence shown here is derived from an EMBL/GenBank/DDBJ whole genome shotgun (WGS) entry which is preliminary data.</text>
</comment>
<evidence type="ECO:0000256" key="2">
    <source>
        <dbReference type="ARBA" id="ARBA00006929"/>
    </source>
</evidence>
<keyword evidence="11" id="KW-1185">Reference proteome</keyword>
<dbReference type="PANTHER" id="PTHR34933:SF1">
    <property type="entry name" value="FLAGELLAR L-RING PROTEIN"/>
    <property type="match status" value="1"/>
</dbReference>
<keyword evidence="9" id="KW-1133">Transmembrane helix</keyword>
<feature type="transmembrane region" description="Helical" evidence="9">
    <location>
        <begin position="12"/>
        <end position="31"/>
    </location>
</feature>
<dbReference type="NCBIfam" id="NF001305">
    <property type="entry name" value="PRK00249.1-5"/>
    <property type="match status" value="1"/>
</dbReference>
<dbReference type="EMBL" id="RXFM01000006">
    <property type="protein sequence ID" value="RST71571.1"/>
    <property type="molecule type" value="Genomic_DNA"/>
</dbReference>
<dbReference type="HAMAP" id="MF_00415">
    <property type="entry name" value="FlgH"/>
    <property type="match status" value="1"/>
</dbReference>
<dbReference type="GO" id="GO:0009279">
    <property type="term" value="C:cell outer membrane"/>
    <property type="evidence" value="ECO:0007669"/>
    <property type="project" value="UniProtKB-SubCell"/>
</dbReference>
<evidence type="ECO:0000313" key="11">
    <source>
        <dbReference type="Proteomes" id="UP000279470"/>
    </source>
</evidence>
<dbReference type="GO" id="GO:0009427">
    <property type="term" value="C:bacterial-type flagellum basal body, distal rod, L ring"/>
    <property type="evidence" value="ECO:0007669"/>
    <property type="project" value="InterPro"/>
</dbReference>
<evidence type="ECO:0000313" key="10">
    <source>
        <dbReference type="EMBL" id="RST71571.1"/>
    </source>
</evidence>
<organism evidence="10 11">
    <name type="scientific">Candidatus Aquarickettsia rohweri</name>
    <dbReference type="NCBI Taxonomy" id="2602574"/>
    <lineage>
        <taxon>Bacteria</taxon>
        <taxon>Pseudomonadati</taxon>
        <taxon>Pseudomonadota</taxon>
        <taxon>Alphaproteobacteria</taxon>
        <taxon>Rickettsiales</taxon>
        <taxon>Candidatus Midichloriaceae</taxon>
        <taxon>Candidatus Aquarickettsia</taxon>
    </lineage>
</organism>
<dbReference type="OrthoDB" id="9789227at2"/>
<keyword evidence="10" id="KW-0969">Cilium</keyword>
<evidence type="ECO:0000256" key="3">
    <source>
        <dbReference type="ARBA" id="ARBA00022729"/>
    </source>
</evidence>
<keyword evidence="9" id="KW-0812">Transmembrane</keyword>
<sequence>MTNKLNKPVKYIYFLLIIIITFNLTGCTSMFNQLQNVGKPQKINKVNIYDKKNLDEYYPKSTQNQEESSSSNSLWTPNSKTFFFRERKAKDVGDILKIKIVIEDKAKLNNKTTKKKKSDKGMGLPNFFGLEKPIKDKIPANPGNLIGLNSKSDSSGDGEIDRKETIKTNIAATIIRILPNGNFLIKGSQEIRVNFELREITVTGIVRPEDIGSDNSVDLDQIAEARVSYGGRGQITQIQQDPYGKQILDIISPF</sequence>
<dbReference type="PANTHER" id="PTHR34933">
    <property type="entry name" value="FLAGELLAR L-RING PROTEIN"/>
    <property type="match status" value="1"/>
</dbReference>
<dbReference type="PRINTS" id="PR01008">
    <property type="entry name" value="FLGLRINGFLGH"/>
</dbReference>
<dbReference type="GO" id="GO:0003774">
    <property type="term" value="F:cytoskeletal motor activity"/>
    <property type="evidence" value="ECO:0007669"/>
    <property type="project" value="InterPro"/>
</dbReference>
<evidence type="ECO:0000256" key="1">
    <source>
        <dbReference type="ARBA" id="ARBA00002591"/>
    </source>
</evidence>
<evidence type="ECO:0000256" key="5">
    <source>
        <dbReference type="ARBA" id="ARBA00023143"/>
    </source>
</evidence>
<protein>
    <recommendedName>
        <fullName evidence="7">Flagellar L-ring protein</fullName>
    </recommendedName>
    <alternativeName>
        <fullName evidence="7">Basal body L-ring protein</fullName>
    </alternativeName>
</protein>
<dbReference type="Proteomes" id="UP000279470">
    <property type="component" value="Unassembled WGS sequence"/>
</dbReference>
<comment type="subunit">
    <text evidence="7">The basal body constitutes a major portion of the flagellar organelle and consists of four rings (L,P,S, and M) mounted on a central rod.</text>
</comment>
<keyword evidence="4 7" id="KW-0472">Membrane</keyword>
<comment type="function">
    <text evidence="1 7">Assembles around the rod to form the L-ring and probably protects the motor/basal body from shearing forces during rotation.</text>
</comment>
<evidence type="ECO:0000256" key="6">
    <source>
        <dbReference type="ARBA" id="ARBA00023237"/>
    </source>
</evidence>
<keyword evidence="5 7" id="KW-0975">Bacterial flagellum</keyword>
<keyword evidence="6 7" id="KW-0998">Cell outer membrane</keyword>